<sequence length="107" mass="13033">MHYFFWLLVGHITGDFFLQIYKLWRLKRQSGYYLLLHVWLYTVSLTVTLYFIDLFAWWKPVVLFISHFIADYLKCYVFSFRTSRDKLLGYALDQIVHVAVLVMLLPW</sequence>
<dbReference type="Pfam" id="PF11750">
    <property type="entry name" value="DUF3307"/>
    <property type="match status" value="1"/>
</dbReference>
<evidence type="ECO:0000313" key="2">
    <source>
        <dbReference type="EMBL" id="GBF33592.1"/>
    </source>
</evidence>
<evidence type="ECO:0000313" key="3">
    <source>
        <dbReference type="Proteomes" id="UP000239549"/>
    </source>
</evidence>
<dbReference type="Proteomes" id="UP000239549">
    <property type="component" value="Unassembled WGS sequence"/>
</dbReference>
<dbReference type="EMBL" id="BFAV01000104">
    <property type="protein sequence ID" value="GBF33592.1"/>
    <property type="molecule type" value="Genomic_DNA"/>
</dbReference>
<feature type="transmembrane region" description="Helical" evidence="1">
    <location>
        <begin position="87"/>
        <end position="105"/>
    </location>
</feature>
<feature type="transmembrane region" description="Helical" evidence="1">
    <location>
        <begin position="6"/>
        <end position="24"/>
    </location>
</feature>
<evidence type="ECO:0000256" key="1">
    <source>
        <dbReference type="SAM" id="Phobius"/>
    </source>
</evidence>
<keyword evidence="1" id="KW-1133">Transmembrane helix</keyword>
<accession>A0A2L2XBX9</accession>
<dbReference type="OrthoDB" id="5122730at2"/>
<reference evidence="3" key="1">
    <citation type="submission" date="2018-02" db="EMBL/GenBank/DDBJ databases">
        <title>Genome sequence of Desulfocucumis palustris strain NAW-5.</title>
        <authorList>
            <person name="Watanabe M."/>
            <person name="Kojima H."/>
            <person name="Fukui M."/>
        </authorList>
    </citation>
    <scope>NUCLEOTIDE SEQUENCE [LARGE SCALE GENOMIC DNA]</scope>
    <source>
        <strain evidence="3">NAW-5</strain>
    </source>
</reference>
<feature type="transmembrane region" description="Helical" evidence="1">
    <location>
        <begin position="31"/>
        <end position="51"/>
    </location>
</feature>
<organism evidence="2 3">
    <name type="scientific">Desulfocucumis palustris</name>
    <dbReference type="NCBI Taxonomy" id="1898651"/>
    <lineage>
        <taxon>Bacteria</taxon>
        <taxon>Bacillati</taxon>
        <taxon>Bacillota</taxon>
        <taxon>Clostridia</taxon>
        <taxon>Eubacteriales</taxon>
        <taxon>Desulfocucumaceae</taxon>
        <taxon>Desulfocucumis</taxon>
    </lineage>
</organism>
<dbReference type="InterPro" id="IPR021737">
    <property type="entry name" value="Phage_phiKZ_Orf197"/>
</dbReference>
<feature type="transmembrane region" description="Helical" evidence="1">
    <location>
        <begin position="57"/>
        <end position="75"/>
    </location>
</feature>
<name>A0A2L2XBX9_9FIRM</name>
<protein>
    <recommendedName>
        <fullName evidence="4">DUF3307 domain-containing protein</fullName>
    </recommendedName>
</protein>
<dbReference type="RefSeq" id="WP_104371961.1">
    <property type="nucleotide sequence ID" value="NZ_BFAV01000104.1"/>
</dbReference>
<keyword evidence="3" id="KW-1185">Reference proteome</keyword>
<comment type="caution">
    <text evidence="2">The sequence shown here is derived from an EMBL/GenBank/DDBJ whole genome shotgun (WGS) entry which is preliminary data.</text>
</comment>
<dbReference type="AlphaFoldDB" id="A0A2L2XBX9"/>
<keyword evidence="1" id="KW-0472">Membrane</keyword>
<proteinExistence type="predicted"/>
<evidence type="ECO:0008006" key="4">
    <source>
        <dbReference type="Google" id="ProtNLM"/>
    </source>
</evidence>
<keyword evidence="1" id="KW-0812">Transmembrane</keyword>
<gene>
    <name evidence="2" type="ORF">DCCM_2698</name>
</gene>